<comment type="caution">
    <text evidence="9">The sequence shown here is derived from an EMBL/GenBank/DDBJ whole genome shotgun (WGS) entry which is preliminary data.</text>
</comment>
<accession>A0A4Q0XDG2</accession>
<dbReference type="Gene3D" id="3.90.1680.10">
    <property type="entry name" value="SOS response associated peptidase-like"/>
    <property type="match status" value="1"/>
</dbReference>
<evidence type="ECO:0000256" key="2">
    <source>
        <dbReference type="ARBA" id="ARBA00022670"/>
    </source>
</evidence>
<dbReference type="InterPro" id="IPR003738">
    <property type="entry name" value="SRAP"/>
</dbReference>
<dbReference type="Proteomes" id="UP000289792">
    <property type="component" value="Unassembled WGS sequence"/>
</dbReference>
<dbReference type="GO" id="GO:0016829">
    <property type="term" value="F:lyase activity"/>
    <property type="evidence" value="ECO:0007669"/>
    <property type="project" value="UniProtKB-KW"/>
</dbReference>
<dbReference type="GO" id="GO:0008233">
    <property type="term" value="F:peptidase activity"/>
    <property type="evidence" value="ECO:0007669"/>
    <property type="project" value="UniProtKB-KW"/>
</dbReference>
<dbReference type="GO" id="GO:0003697">
    <property type="term" value="F:single-stranded DNA binding"/>
    <property type="evidence" value="ECO:0007669"/>
    <property type="project" value="InterPro"/>
</dbReference>
<keyword evidence="4 8" id="KW-0378">Hydrolase</keyword>
<keyword evidence="2 8" id="KW-0645">Protease</keyword>
<evidence type="ECO:0000256" key="5">
    <source>
        <dbReference type="ARBA" id="ARBA00023124"/>
    </source>
</evidence>
<evidence type="ECO:0000256" key="3">
    <source>
        <dbReference type="ARBA" id="ARBA00022763"/>
    </source>
</evidence>
<dbReference type="SUPFAM" id="SSF143081">
    <property type="entry name" value="BB1717-like"/>
    <property type="match status" value="1"/>
</dbReference>
<reference evidence="9 10" key="1">
    <citation type="submission" date="2019-01" db="EMBL/GenBank/DDBJ databases">
        <title>Genome sequence of the Antarctic species Gelidibacter gilvus ACAM 158(T).</title>
        <authorList>
            <person name="Bowman J.P."/>
        </authorList>
    </citation>
    <scope>NUCLEOTIDE SEQUENCE [LARGE SCALE GENOMIC DNA]</scope>
    <source>
        <strain evidence="9 10">IC158</strain>
    </source>
</reference>
<evidence type="ECO:0000256" key="7">
    <source>
        <dbReference type="ARBA" id="ARBA00023239"/>
    </source>
</evidence>
<evidence type="ECO:0000256" key="4">
    <source>
        <dbReference type="ARBA" id="ARBA00022801"/>
    </source>
</evidence>
<dbReference type="InterPro" id="IPR036590">
    <property type="entry name" value="SRAP-like"/>
</dbReference>
<evidence type="ECO:0000313" key="9">
    <source>
        <dbReference type="EMBL" id="RXJ44360.1"/>
    </source>
</evidence>
<protein>
    <recommendedName>
        <fullName evidence="8">Abasic site processing protein</fullName>
        <ecNumber evidence="8">3.4.-.-</ecNumber>
    </recommendedName>
</protein>
<keyword evidence="5" id="KW-0190">Covalent protein-DNA linkage</keyword>
<dbReference type="PANTHER" id="PTHR13604">
    <property type="entry name" value="DC12-RELATED"/>
    <property type="match status" value="1"/>
</dbReference>
<evidence type="ECO:0000313" key="10">
    <source>
        <dbReference type="Proteomes" id="UP000289792"/>
    </source>
</evidence>
<gene>
    <name evidence="9" type="ORF">ESZ48_18345</name>
</gene>
<dbReference type="AlphaFoldDB" id="A0A4Q0XDG2"/>
<dbReference type="GO" id="GO:0106300">
    <property type="term" value="P:protein-DNA covalent cross-linking repair"/>
    <property type="evidence" value="ECO:0007669"/>
    <property type="project" value="InterPro"/>
</dbReference>
<proteinExistence type="inferred from homology"/>
<dbReference type="EC" id="3.4.-.-" evidence="8"/>
<organism evidence="9 10">
    <name type="scientific">Gelidibacter gilvus</name>
    <dbReference type="NCBI Taxonomy" id="59602"/>
    <lineage>
        <taxon>Bacteria</taxon>
        <taxon>Pseudomonadati</taxon>
        <taxon>Bacteroidota</taxon>
        <taxon>Flavobacteriia</taxon>
        <taxon>Flavobacteriales</taxon>
        <taxon>Flavobacteriaceae</taxon>
        <taxon>Gelidibacter</taxon>
    </lineage>
</organism>
<sequence>MLSQISNTATKEIIEQKLHAKFDYGHLYKPQFKINGLKESILCIITSKDTDRIQFGIWGVLPGGYKDTWKKFQSAYNTLDIEFDSITELSWLYDALKHRRCLIVATGYFTTEIEHQYLQTFHNISKHQNLICFAGIYNILEDGFISCGILTQYDRYSKYLLKNPKPIIIKEENYNNYLNSELSLEDILDVNFEIHQKDILQLKISKHELRSLKKRSKI</sequence>
<comment type="similarity">
    <text evidence="1 8">Belongs to the SOS response-associated peptidase family.</text>
</comment>
<keyword evidence="10" id="KW-1185">Reference proteome</keyword>
<keyword evidence="7" id="KW-0456">Lyase</keyword>
<dbReference type="Pfam" id="PF02586">
    <property type="entry name" value="SRAP"/>
    <property type="match status" value="1"/>
</dbReference>
<keyword evidence="6" id="KW-0238">DNA-binding</keyword>
<evidence type="ECO:0000256" key="8">
    <source>
        <dbReference type="RuleBase" id="RU364100"/>
    </source>
</evidence>
<name>A0A4Q0XDG2_9FLAO</name>
<keyword evidence="3" id="KW-0227">DNA damage</keyword>
<dbReference type="GO" id="GO:0006508">
    <property type="term" value="P:proteolysis"/>
    <property type="evidence" value="ECO:0007669"/>
    <property type="project" value="UniProtKB-KW"/>
</dbReference>
<evidence type="ECO:0000256" key="1">
    <source>
        <dbReference type="ARBA" id="ARBA00008136"/>
    </source>
</evidence>
<dbReference type="OrthoDB" id="9782620at2"/>
<dbReference type="RefSeq" id="WP_129018960.1">
    <property type="nucleotide sequence ID" value="NZ_SDDZ01000019.1"/>
</dbReference>
<dbReference type="EMBL" id="SDDZ01000019">
    <property type="protein sequence ID" value="RXJ44360.1"/>
    <property type="molecule type" value="Genomic_DNA"/>
</dbReference>
<dbReference type="PANTHER" id="PTHR13604:SF0">
    <property type="entry name" value="ABASIC SITE PROCESSING PROTEIN HMCES"/>
    <property type="match status" value="1"/>
</dbReference>
<evidence type="ECO:0000256" key="6">
    <source>
        <dbReference type="ARBA" id="ARBA00023125"/>
    </source>
</evidence>